<dbReference type="InterPro" id="IPR002068">
    <property type="entry name" value="A-crystallin/Hsp20_dom"/>
</dbReference>
<evidence type="ECO:0000313" key="4">
    <source>
        <dbReference type="EMBL" id="KAH7565070.1"/>
    </source>
</evidence>
<dbReference type="CDD" id="cd06464">
    <property type="entry name" value="ACD_sHsps-like"/>
    <property type="match status" value="1"/>
</dbReference>
<sequence>MGHVMPIIGLMDISESEDSYMFRLALPGVKRGESEFSCAVGRTGKVTISGITTTGEKIVHKFSRVFEMQTHNHWPPGPFTMSFQLPGPVDEEEFSGSFGTDGILEGILKKAKHTTPTSQQ</sequence>
<dbReference type="Pfam" id="PF00011">
    <property type="entry name" value="HSP20"/>
    <property type="match status" value="1"/>
</dbReference>
<feature type="domain" description="SHSP" evidence="3">
    <location>
        <begin position="1"/>
        <end position="120"/>
    </location>
</feature>
<dbReference type="Gene3D" id="2.60.40.790">
    <property type="match status" value="1"/>
</dbReference>
<evidence type="ECO:0000313" key="5">
    <source>
        <dbReference type="Proteomes" id="UP000827721"/>
    </source>
</evidence>
<reference evidence="4 5" key="1">
    <citation type="submission" date="2021-02" db="EMBL/GenBank/DDBJ databases">
        <title>Plant Genome Project.</title>
        <authorList>
            <person name="Zhang R.-G."/>
        </authorList>
    </citation>
    <scope>NUCLEOTIDE SEQUENCE [LARGE SCALE GENOMIC DNA]</scope>
    <source>
        <tissue evidence="4">Leaves</tissue>
    </source>
</reference>
<dbReference type="PANTHER" id="PTHR34661:SF3">
    <property type="entry name" value="INCREASED DNA METHYLATION 2"/>
    <property type="match status" value="1"/>
</dbReference>
<dbReference type="EMBL" id="JAFEMO010000009">
    <property type="protein sequence ID" value="KAH7565070.1"/>
    <property type="molecule type" value="Genomic_DNA"/>
</dbReference>
<dbReference type="PANTHER" id="PTHR34661">
    <property type="entry name" value="INCREASED DNA METHYLATION 3"/>
    <property type="match status" value="1"/>
</dbReference>
<dbReference type="Proteomes" id="UP000827721">
    <property type="component" value="Unassembled WGS sequence"/>
</dbReference>
<evidence type="ECO:0000256" key="1">
    <source>
        <dbReference type="PROSITE-ProRule" id="PRU00285"/>
    </source>
</evidence>
<comment type="caution">
    <text evidence="4">The sequence shown here is derived from an EMBL/GenBank/DDBJ whole genome shotgun (WGS) entry which is preliminary data.</text>
</comment>
<comment type="similarity">
    <text evidence="1 2">Belongs to the small heat shock protein (HSP20) family.</text>
</comment>
<dbReference type="InterPro" id="IPR039321">
    <property type="entry name" value="IDM2/3-like"/>
</dbReference>
<evidence type="ECO:0000256" key="2">
    <source>
        <dbReference type="RuleBase" id="RU003616"/>
    </source>
</evidence>
<organism evidence="4 5">
    <name type="scientific">Xanthoceras sorbifolium</name>
    <dbReference type="NCBI Taxonomy" id="99658"/>
    <lineage>
        <taxon>Eukaryota</taxon>
        <taxon>Viridiplantae</taxon>
        <taxon>Streptophyta</taxon>
        <taxon>Embryophyta</taxon>
        <taxon>Tracheophyta</taxon>
        <taxon>Spermatophyta</taxon>
        <taxon>Magnoliopsida</taxon>
        <taxon>eudicotyledons</taxon>
        <taxon>Gunneridae</taxon>
        <taxon>Pentapetalae</taxon>
        <taxon>rosids</taxon>
        <taxon>malvids</taxon>
        <taxon>Sapindales</taxon>
        <taxon>Sapindaceae</taxon>
        <taxon>Xanthoceroideae</taxon>
        <taxon>Xanthoceras</taxon>
    </lineage>
</organism>
<dbReference type="SUPFAM" id="SSF49764">
    <property type="entry name" value="HSP20-like chaperones"/>
    <property type="match status" value="1"/>
</dbReference>
<evidence type="ECO:0000259" key="3">
    <source>
        <dbReference type="PROSITE" id="PS01031"/>
    </source>
</evidence>
<gene>
    <name evidence="4" type="ORF">JRO89_XS09G0124600</name>
</gene>
<proteinExistence type="inferred from homology"/>
<dbReference type="PROSITE" id="PS01031">
    <property type="entry name" value="SHSP"/>
    <property type="match status" value="1"/>
</dbReference>
<keyword evidence="5" id="KW-1185">Reference proteome</keyword>
<accession>A0ABQ8HL56</accession>
<dbReference type="InterPro" id="IPR008978">
    <property type="entry name" value="HSP20-like_chaperone"/>
</dbReference>
<protein>
    <recommendedName>
        <fullName evidence="3">SHSP domain-containing protein</fullName>
    </recommendedName>
</protein>
<name>A0ABQ8HL56_9ROSI</name>